<organism evidence="1 2">
    <name type="scientific">Iningainema tapete BLCC-T55</name>
    <dbReference type="NCBI Taxonomy" id="2748662"/>
    <lineage>
        <taxon>Bacteria</taxon>
        <taxon>Bacillati</taxon>
        <taxon>Cyanobacteriota</taxon>
        <taxon>Cyanophyceae</taxon>
        <taxon>Nostocales</taxon>
        <taxon>Scytonemataceae</taxon>
        <taxon>Iningainema tapete</taxon>
    </lineage>
</organism>
<comment type="caution">
    <text evidence="1">The sequence shown here is derived from an EMBL/GenBank/DDBJ whole genome shotgun (WGS) entry which is preliminary data.</text>
</comment>
<proteinExistence type="predicted"/>
<reference evidence="1" key="1">
    <citation type="submission" date="2020-09" db="EMBL/GenBank/DDBJ databases">
        <title>Iningainema tapete sp. nov. (Scytonemataceae, Cyanobacteria) from greenhouses in central Florida (USA) produces two types of nodularin with biosynthetic potential for microcystin-LR and anabaenopeptins.</title>
        <authorList>
            <person name="Berthold D.E."/>
            <person name="Lefler F.W."/>
            <person name="Huang I.-S."/>
            <person name="Abdulla H."/>
            <person name="Zimba P.V."/>
            <person name="Laughinghouse H.D. IV."/>
        </authorList>
    </citation>
    <scope>NUCLEOTIDE SEQUENCE</scope>
    <source>
        <strain evidence="1">BLCCT55</strain>
    </source>
</reference>
<evidence type="ECO:0008006" key="3">
    <source>
        <dbReference type="Google" id="ProtNLM"/>
    </source>
</evidence>
<dbReference type="AlphaFoldDB" id="A0A8J6XXQ7"/>
<dbReference type="RefSeq" id="WP_190838015.1">
    <property type="nucleotide sequence ID" value="NZ_CAWPPI010000126.1"/>
</dbReference>
<gene>
    <name evidence="1" type="ORF">ICL16_41765</name>
</gene>
<evidence type="ECO:0000313" key="2">
    <source>
        <dbReference type="Proteomes" id="UP000629098"/>
    </source>
</evidence>
<dbReference type="Proteomes" id="UP000629098">
    <property type="component" value="Unassembled WGS sequence"/>
</dbReference>
<accession>A0A8J6XXQ7</accession>
<dbReference type="Pfam" id="PF23856">
    <property type="entry name" value="DUF7219"/>
    <property type="match status" value="1"/>
</dbReference>
<sequence>MINRDDFLYPRSSYRGQVKPERLVFNANLQEFSQRVGYISALETRGKLSSEEAYQLIKNLWEQLDNSRIQLGIGEKPSTSI</sequence>
<evidence type="ECO:0000313" key="1">
    <source>
        <dbReference type="EMBL" id="MBD2778402.1"/>
    </source>
</evidence>
<protein>
    <recommendedName>
        <fullName evidence="3">Isopropylmalate/homocitrate/citramalate synthases</fullName>
    </recommendedName>
</protein>
<keyword evidence="2" id="KW-1185">Reference proteome</keyword>
<dbReference type="EMBL" id="JACXAE010000126">
    <property type="protein sequence ID" value="MBD2778402.1"/>
    <property type="molecule type" value="Genomic_DNA"/>
</dbReference>
<name>A0A8J6XXQ7_9CYAN</name>
<dbReference type="InterPro" id="IPR055643">
    <property type="entry name" value="DUF7219"/>
</dbReference>